<feature type="region of interest" description="Disordered" evidence="9">
    <location>
        <begin position="78"/>
        <end position="167"/>
    </location>
</feature>
<keyword evidence="12" id="KW-1185">Reference proteome</keyword>
<evidence type="ECO:0000256" key="5">
    <source>
        <dbReference type="ARBA" id="ARBA00023235"/>
    </source>
</evidence>
<dbReference type="FunFam" id="2.170.11.10:FF:000001">
    <property type="entry name" value="DNA topoisomerase I"/>
    <property type="match status" value="1"/>
</dbReference>
<dbReference type="InterPro" id="IPR001631">
    <property type="entry name" value="TopoI"/>
</dbReference>
<feature type="compositionally biased region" description="Low complexity" evidence="9">
    <location>
        <begin position="103"/>
        <end position="114"/>
    </location>
</feature>
<evidence type="ECO:0000256" key="1">
    <source>
        <dbReference type="ARBA" id="ARBA00000213"/>
    </source>
</evidence>
<dbReference type="Gene3D" id="1.10.132.10">
    <property type="match status" value="1"/>
</dbReference>
<evidence type="ECO:0000313" key="12">
    <source>
        <dbReference type="Proteomes" id="UP000278143"/>
    </source>
</evidence>
<dbReference type="GO" id="GO:0006338">
    <property type="term" value="P:chromatin remodeling"/>
    <property type="evidence" value="ECO:0007669"/>
    <property type="project" value="UniProtKB-ARBA"/>
</dbReference>
<feature type="region of interest" description="Disordered" evidence="9">
    <location>
        <begin position="1"/>
        <end position="33"/>
    </location>
</feature>
<dbReference type="FunFam" id="3.90.15.10:FF:000002">
    <property type="entry name" value="DNA topoisomerase I"/>
    <property type="match status" value="1"/>
</dbReference>
<evidence type="ECO:0000256" key="6">
    <source>
        <dbReference type="PROSITE-ProRule" id="PRU01382"/>
    </source>
</evidence>
<dbReference type="GO" id="GO:0006265">
    <property type="term" value="P:DNA topological change"/>
    <property type="evidence" value="ECO:0007669"/>
    <property type="project" value="UniProtKB-UniRule"/>
</dbReference>
<dbReference type="GO" id="GO:0007059">
    <property type="term" value="P:chromosome segregation"/>
    <property type="evidence" value="ECO:0007669"/>
    <property type="project" value="TreeGrafter"/>
</dbReference>
<dbReference type="GO" id="GO:0003917">
    <property type="term" value="F:DNA topoisomerase type I (single strand cut, ATP-independent) activity"/>
    <property type="evidence" value="ECO:0007669"/>
    <property type="project" value="UniProtKB-UniRule"/>
</dbReference>
<name>A0A4P9Z0H3_9FUNG</name>
<dbReference type="InterPro" id="IPR011010">
    <property type="entry name" value="DNA_brk_join_enz"/>
</dbReference>
<evidence type="ECO:0000256" key="4">
    <source>
        <dbReference type="ARBA" id="ARBA00023125"/>
    </source>
</evidence>
<dbReference type="Pfam" id="PF02919">
    <property type="entry name" value="Topoisom_I_N"/>
    <property type="match status" value="1"/>
</dbReference>
<keyword evidence="3 6" id="KW-0799">Topoisomerase</keyword>
<dbReference type="PROSITE" id="PS52038">
    <property type="entry name" value="TOPO_IB_2"/>
    <property type="match status" value="1"/>
</dbReference>
<accession>A0A4P9Z0H3</accession>
<dbReference type="AlphaFoldDB" id="A0A4P9Z0H3"/>
<comment type="function">
    <text evidence="7">Releases the supercoiling and torsional tension of DNA introduced during the DNA replication and transcription by transiently cleaving and rejoining one strand of the DNA duplex. Introduces a single-strand break via transesterification at the specific target site 5'-[CT]CCTTp site in duplex DNA. The scissile phosphodiester is attacked by the catalytic tyrosine of the enzyme, resulting in the formation of a DNA-(3'-phosphotyrosyl)-enzyme intermediate and the expulsion of a 5'-OH DNA strand. The free DNA strand then undergoes passage around the unbroken strand thus removing DNA supercoils. Finally, in the religation step, the DNA 5'-OH attacks the covalent intermediate to expel the active-site tyrosine and restore the DNA phosphodiester backbone.</text>
</comment>
<dbReference type="SMART" id="SM00435">
    <property type="entry name" value="TOPEUc"/>
    <property type="match status" value="1"/>
</dbReference>
<dbReference type="PRINTS" id="PR00416">
    <property type="entry name" value="EUTPISMRASEI"/>
</dbReference>
<feature type="coiled-coil region" evidence="8">
    <location>
        <begin position="743"/>
        <end position="770"/>
    </location>
</feature>
<dbReference type="InterPro" id="IPR008336">
    <property type="entry name" value="TopoI_DNA-bd_euk"/>
</dbReference>
<dbReference type="EC" id="5.6.2.1" evidence="7"/>
<evidence type="ECO:0000256" key="8">
    <source>
        <dbReference type="SAM" id="Coils"/>
    </source>
</evidence>
<feature type="domain" description="DNA topoisomerase I eukaryotic-type" evidence="10">
    <location>
        <begin position="348"/>
        <end position="796"/>
    </location>
</feature>
<comment type="catalytic activity">
    <reaction evidence="1 6 7">
        <text>ATP-independent breakage of single-stranded DNA, followed by passage and rejoining.</text>
        <dbReference type="EC" id="5.6.2.1"/>
    </reaction>
</comment>
<dbReference type="Pfam" id="PF14370">
    <property type="entry name" value="Topo_C_assoc"/>
    <property type="match status" value="1"/>
</dbReference>
<dbReference type="GO" id="GO:0005694">
    <property type="term" value="C:chromosome"/>
    <property type="evidence" value="ECO:0007669"/>
    <property type="project" value="InterPro"/>
</dbReference>
<dbReference type="InterPro" id="IPR013034">
    <property type="entry name" value="DNA_topo_DNA_db_N_dom1"/>
</dbReference>
<dbReference type="SUPFAM" id="SSF56741">
    <property type="entry name" value="Eukaryotic DNA topoisomerase I, N-terminal DNA-binding fragment"/>
    <property type="match status" value="1"/>
</dbReference>
<dbReference type="GO" id="GO:0006260">
    <property type="term" value="P:DNA replication"/>
    <property type="evidence" value="ECO:0007669"/>
    <property type="project" value="TreeGrafter"/>
</dbReference>
<keyword evidence="5 6" id="KW-0413">Isomerase</keyword>
<dbReference type="Proteomes" id="UP000278143">
    <property type="component" value="Unassembled WGS sequence"/>
</dbReference>
<keyword evidence="8" id="KW-0175">Coiled coil</keyword>
<comment type="similarity">
    <text evidence="2 6 7">Belongs to the type IB topoisomerase family.</text>
</comment>
<dbReference type="InterPro" id="IPR036202">
    <property type="entry name" value="TopoI_DNA-bd_euk_N_sf"/>
</dbReference>
<dbReference type="SUPFAM" id="SSF56349">
    <property type="entry name" value="DNA breaking-rejoining enzymes"/>
    <property type="match status" value="1"/>
</dbReference>
<dbReference type="InterPro" id="IPR014727">
    <property type="entry name" value="TopoI_cat_a/b-sub_euk"/>
</dbReference>
<feature type="coiled-coil region" evidence="8">
    <location>
        <begin position="298"/>
        <end position="325"/>
    </location>
</feature>
<dbReference type="GO" id="GO:0005730">
    <property type="term" value="C:nucleolus"/>
    <property type="evidence" value="ECO:0007669"/>
    <property type="project" value="TreeGrafter"/>
</dbReference>
<evidence type="ECO:0000259" key="10">
    <source>
        <dbReference type="SMART" id="SM00435"/>
    </source>
</evidence>
<dbReference type="FunFam" id="1.10.10.41:FF:000001">
    <property type="entry name" value="DNA topoisomerase I"/>
    <property type="match status" value="1"/>
</dbReference>
<dbReference type="CDD" id="cd00659">
    <property type="entry name" value="Topo_IB_C"/>
    <property type="match status" value="1"/>
</dbReference>
<dbReference type="OrthoDB" id="47179at2759"/>
<sequence>MSDSEDNVPLAQKFHNDSNSSVRSTSAVDSDEDMPLAAKLSAINNGNAAPQDIAYIKQEPADSSDDELPLAVKLKAGGINRANDASMPLKQEPLDGNDSDSDVPLSTPSSSVESTSKKRKLPKADRQADKLKKRAVKTEKKAVKKENGASSRRGGGRSKADKMDVDVKEEEVKVKVKKQEEEADGDAEDNEHRWWLNQDRDASVKWTTLRHNGVLFPPEYKPHGVPLIYDGKEVVLEPAAEEVATFFAQVLHMDHATNPVFQKNFFSDFLKILGTCKKPTPIKRFDKCDFSRIAEYFEQEKERRKQMSKEELKAIKEEKLAIEEKYAYCMLDGRKEKIGNFRIEPPSLLRGRGAHPKTGCLKSRIMPEQVILNLDADAPVPPPPPGHQWGGIIHDPTVTWLATWKENVNNSTKYVFLAANSSIKGQSDMNKFEKARELKTCIDKIRREYTRDLKSRTLQICQRATAMYLIDRFALRAGNEKGEDEADTVGCCTLRYEHVNLVPPNRVCFDFLGKDSIRYYREVEVDTQVWKNLKSFKASPKKSGDPLFDQLTTATLNRHLSSLMPGLTAKVFRTYNASHTFEKELEKTPRNTSVAEKVLAYNRANREVAVLCNHQRAVPKRHDDQMLRVSNKIKAIKYLRWRAKRELLQLNPKVKKSNPKLVAPESDLEEEWCIEYEDSLIKKEYEKANLKVEKLKEKVKSEGGPAPTDGAVQAILDKAKEYEERVLSERKSGQLEVKRAVTEEKLKEAIAKLSERIVAAKSEMIDKDENKATALSTSKINYIDPRITAAWCRAHDVPLTKMFNATLRDKFRWAMDVDATWKF</sequence>
<evidence type="ECO:0000256" key="2">
    <source>
        <dbReference type="ARBA" id="ARBA00006645"/>
    </source>
</evidence>
<evidence type="ECO:0000256" key="3">
    <source>
        <dbReference type="ARBA" id="ARBA00023029"/>
    </source>
</evidence>
<proteinExistence type="inferred from homology"/>
<evidence type="ECO:0000313" key="11">
    <source>
        <dbReference type="EMBL" id="RKP25788.1"/>
    </source>
</evidence>
<dbReference type="InterPro" id="IPR013500">
    <property type="entry name" value="TopoI_cat_euk"/>
</dbReference>
<evidence type="ECO:0000256" key="9">
    <source>
        <dbReference type="SAM" id="MobiDB-lite"/>
    </source>
</evidence>
<dbReference type="Pfam" id="PF01028">
    <property type="entry name" value="Topoisom_I"/>
    <property type="match status" value="1"/>
</dbReference>
<dbReference type="InterPro" id="IPR051062">
    <property type="entry name" value="Topoisomerase_IB"/>
</dbReference>
<dbReference type="Gene3D" id="3.90.15.10">
    <property type="entry name" value="Topoisomerase I, Chain A, domain 3"/>
    <property type="match status" value="1"/>
</dbReference>
<feature type="active site" description="O-(3'-phospho-DNA)-tyrosine intermediate" evidence="6">
    <location>
        <position position="782"/>
    </location>
</feature>
<feature type="compositionally biased region" description="Basic and acidic residues" evidence="9">
    <location>
        <begin position="158"/>
        <end position="167"/>
    </location>
</feature>
<dbReference type="PROSITE" id="PS00176">
    <property type="entry name" value="TOPO_IB_1"/>
    <property type="match status" value="1"/>
</dbReference>
<dbReference type="InterPro" id="IPR018521">
    <property type="entry name" value="TopoIB_AS"/>
</dbReference>
<dbReference type="InterPro" id="IPR014711">
    <property type="entry name" value="TopoI_cat_a-hlx-sub_euk"/>
</dbReference>
<dbReference type="CDD" id="cd00660">
    <property type="entry name" value="Topoisomer_IB_N"/>
    <property type="match status" value="1"/>
</dbReference>
<protein>
    <recommendedName>
        <fullName evidence="7">DNA topoisomerase I</fullName>
        <ecNumber evidence="7">5.6.2.1</ecNumber>
    </recommendedName>
    <alternativeName>
        <fullName evidence="7">DNA topoisomerase 1</fullName>
    </alternativeName>
</protein>
<dbReference type="GO" id="GO:0003677">
    <property type="term" value="F:DNA binding"/>
    <property type="evidence" value="ECO:0007669"/>
    <property type="project" value="UniProtKB-UniRule"/>
</dbReference>
<keyword evidence="4 6" id="KW-0238">DNA-binding</keyword>
<dbReference type="Gene3D" id="2.170.11.10">
    <property type="entry name" value="DNA Topoisomerase I, domain 2"/>
    <property type="match status" value="1"/>
</dbReference>
<dbReference type="InterPro" id="IPR013030">
    <property type="entry name" value="DNA_topo_DNA_db_N_dom2"/>
</dbReference>
<dbReference type="EMBL" id="KZ989618">
    <property type="protein sequence ID" value="RKP25788.1"/>
    <property type="molecule type" value="Genomic_DNA"/>
</dbReference>
<dbReference type="Gene3D" id="1.10.10.41">
    <property type="entry name" value="Yeast DNA topoisomerase - domain 1"/>
    <property type="match status" value="1"/>
</dbReference>
<evidence type="ECO:0000256" key="7">
    <source>
        <dbReference type="RuleBase" id="RU365101"/>
    </source>
</evidence>
<feature type="compositionally biased region" description="Polar residues" evidence="9">
    <location>
        <begin position="17"/>
        <end position="28"/>
    </location>
</feature>
<reference evidence="12" key="1">
    <citation type="journal article" date="2018" name="Nat. Microbiol.">
        <title>Leveraging single-cell genomics to expand the fungal tree of life.</title>
        <authorList>
            <person name="Ahrendt S.R."/>
            <person name="Quandt C.A."/>
            <person name="Ciobanu D."/>
            <person name="Clum A."/>
            <person name="Salamov A."/>
            <person name="Andreopoulos B."/>
            <person name="Cheng J.F."/>
            <person name="Woyke T."/>
            <person name="Pelin A."/>
            <person name="Henrissat B."/>
            <person name="Reynolds N.K."/>
            <person name="Benny G.L."/>
            <person name="Smith M.E."/>
            <person name="James T.Y."/>
            <person name="Grigoriev I.V."/>
        </authorList>
    </citation>
    <scope>NUCLEOTIDE SEQUENCE [LARGE SCALE GENOMIC DNA]</scope>
    <source>
        <strain evidence="12">Benny S71-1</strain>
    </source>
</reference>
<dbReference type="PANTHER" id="PTHR10290:SF3">
    <property type="entry name" value="DNA TOPOISOMERASE 1"/>
    <property type="match status" value="1"/>
</dbReference>
<dbReference type="InterPro" id="IPR025834">
    <property type="entry name" value="TopoI_C_dom"/>
</dbReference>
<dbReference type="PANTHER" id="PTHR10290">
    <property type="entry name" value="DNA TOPOISOMERASE I"/>
    <property type="match status" value="1"/>
</dbReference>
<organism evidence="11 12">
    <name type="scientific">Syncephalis pseudoplumigaleata</name>
    <dbReference type="NCBI Taxonomy" id="1712513"/>
    <lineage>
        <taxon>Eukaryota</taxon>
        <taxon>Fungi</taxon>
        <taxon>Fungi incertae sedis</taxon>
        <taxon>Zoopagomycota</taxon>
        <taxon>Zoopagomycotina</taxon>
        <taxon>Zoopagomycetes</taxon>
        <taxon>Zoopagales</taxon>
        <taxon>Piptocephalidaceae</taxon>
        <taxon>Syncephalis</taxon>
    </lineage>
</organism>
<feature type="compositionally biased region" description="Basic and acidic residues" evidence="9">
    <location>
        <begin position="122"/>
        <end position="147"/>
    </location>
</feature>
<dbReference type="InterPro" id="IPR013499">
    <property type="entry name" value="TopoI_euk"/>
</dbReference>
<gene>
    <name evidence="11" type="ORF">SYNPS1DRAFT_28491</name>
</gene>